<dbReference type="InterPro" id="IPR007110">
    <property type="entry name" value="Ig-like_dom"/>
</dbReference>
<evidence type="ECO:0000259" key="1">
    <source>
        <dbReference type="PROSITE" id="PS50835"/>
    </source>
</evidence>
<protein>
    <recommendedName>
        <fullName evidence="1">Ig-like domain-containing protein</fullName>
    </recommendedName>
</protein>
<dbReference type="InterPro" id="IPR003599">
    <property type="entry name" value="Ig_sub"/>
</dbReference>
<dbReference type="GeneID" id="109582690"/>
<dbReference type="PANTHER" id="PTHR46013:SF7">
    <property type="entry name" value="IG-LIKE DOMAIN-CONTAINING PROTEIN"/>
    <property type="match status" value="1"/>
</dbReference>
<name>A0AAN0J7W0_AMPQE</name>
<dbReference type="SUPFAM" id="SSF48726">
    <property type="entry name" value="Immunoglobulin"/>
    <property type="match status" value="4"/>
</dbReference>
<evidence type="ECO:0000313" key="3">
    <source>
        <dbReference type="Proteomes" id="UP000007879"/>
    </source>
</evidence>
<dbReference type="CDD" id="cd00096">
    <property type="entry name" value="Ig"/>
    <property type="match status" value="1"/>
</dbReference>
<reference evidence="3" key="1">
    <citation type="journal article" date="2010" name="Nature">
        <title>The Amphimedon queenslandica genome and the evolution of animal complexity.</title>
        <authorList>
            <person name="Srivastava M."/>
            <person name="Simakov O."/>
            <person name="Chapman J."/>
            <person name="Fahey B."/>
            <person name="Gauthier M.E."/>
            <person name="Mitros T."/>
            <person name="Richards G.S."/>
            <person name="Conaco C."/>
            <person name="Dacre M."/>
            <person name="Hellsten U."/>
            <person name="Larroux C."/>
            <person name="Putnam N.H."/>
            <person name="Stanke M."/>
            <person name="Adamska M."/>
            <person name="Darling A."/>
            <person name="Degnan S.M."/>
            <person name="Oakley T.H."/>
            <person name="Plachetzki D.C."/>
            <person name="Zhai Y."/>
            <person name="Adamski M."/>
            <person name="Calcino A."/>
            <person name="Cummins S.F."/>
            <person name="Goodstein D.M."/>
            <person name="Harris C."/>
            <person name="Jackson D.J."/>
            <person name="Leys S.P."/>
            <person name="Shu S."/>
            <person name="Woodcroft B.J."/>
            <person name="Vervoort M."/>
            <person name="Kosik K.S."/>
            <person name="Manning G."/>
            <person name="Degnan B.M."/>
            <person name="Rokhsar D.S."/>
        </authorList>
    </citation>
    <scope>NUCLEOTIDE SEQUENCE [LARGE SCALE GENOMIC DNA]</scope>
</reference>
<proteinExistence type="predicted"/>
<reference evidence="2" key="2">
    <citation type="submission" date="2024-06" db="UniProtKB">
        <authorList>
            <consortium name="EnsemblMetazoa"/>
        </authorList>
    </citation>
    <scope>IDENTIFICATION</scope>
</reference>
<dbReference type="InterPro" id="IPR036179">
    <property type="entry name" value="Ig-like_dom_sf"/>
</dbReference>
<keyword evidence="3" id="KW-1185">Reference proteome</keyword>
<dbReference type="Gene3D" id="2.60.40.10">
    <property type="entry name" value="Immunoglobulins"/>
    <property type="match status" value="4"/>
</dbReference>
<evidence type="ECO:0000313" key="2">
    <source>
        <dbReference type="EnsemblMetazoa" id="XP_019853120.1"/>
    </source>
</evidence>
<dbReference type="Proteomes" id="UP000007879">
    <property type="component" value="Unassembled WGS sequence"/>
</dbReference>
<organism evidence="2 3">
    <name type="scientific">Amphimedon queenslandica</name>
    <name type="common">Sponge</name>
    <dbReference type="NCBI Taxonomy" id="400682"/>
    <lineage>
        <taxon>Eukaryota</taxon>
        <taxon>Metazoa</taxon>
        <taxon>Porifera</taxon>
        <taxon>Demospongiae</taxon>
        <taxon>Heteroscleromorpha</taxon>
        <taxon>Haplosclerida</taxon>
        <taxon>Niphatidae</taxon>
        <taxon>Amphimedon</taxon>
    </lineage>
</organism>
<dbReference type="SMART" id="SM00408">
    <property type="entry name" value="IGc2"/>
    <property type="match status" value="2"/>
</dbReference>
<feature type="domain" description="Ig-like" evidence="1">
    <location>
        <begin position="55"/>
        <end position="150"/>
    </location>
</feature>
<dbReference type="RefSeq" id="XP_019853120.1">
    <property type="nucleotide sequence ID" value="XM_019997561.1"/>
</dbReference>
<dbReference type="SMART" id="SM00409">
    <property type="entry name" value="IG"/>
    <property type="match status" value="4"/>
</dbReference>
<feature type="domain" description="Ig-like" evidence="1">
    <location>
        <begin position="284"/>
        <end position="386"/>
    </location>
</feature>
<accession>A0AAN0J7W0</accession>
<dbReference type="InterPro" id="IPR013783">
    <property type="entry name" value="Ig-like_fold"/>
</dbReference>
<dbReference type="PANTHER" id="PTHR46013">
    <property type="entry name" value="VASCULAR CELL ADHESION MOLECULE 1"/>
    <property type="match status" value="1"/>
</dbReference>
<dbReference type="AlphaFoldDB" id="A0AAN0J7W0"/>
<dbReference type="EnsemblMetazoa" id="XM_019997561.1">
    <property type="protein sequence ID" value="XP_019853120.1"/>
    <property type="gene ID" value="LOC109582690"/>
</dbReference>
<feature type="domain" description="Ig-like" evidence="1">
    <location>
        <begin position="174"/>
        <end position="273"/>
    </location>
</feature>
<dbReference type="KEGG" id="aqu:109582690"/>
<dbReference type="PROSITE" id="PS50835">
    <property type="entry name" value="IG_LIKE"/>
    <property type="match status" value="4"/>
</dbReference>
<feature type="domain" description="Ig-like" evidence="1">
    <location>
        <begin position="392"/>
        <end position="492"/>
    </location>
</feature>
<sequence length="504" mass="53442">MTSAIDSVVYTLTLNFSSLQASQVGEYICGASLNDGTNTSNVTSSYSVDVQVPTPVVISSLNTTGRIFESNEIQLLCTVTITLLDVDQTVNVSWFGPNGLITMNDAKYSISTGIINSTTNESSLTFTASLSDNRTDYYCTASVGPASTVNRFELIIPSDTVTSTSTTIMFQIVPLPIISFNDVGIPVTGDSFQLVCTGTAPANVSSIATVSVQWLLNGTVFTNDTLEGVTVTNSGSMATLSFSSLIASTHERDDYTCEATLSISDVPTTKTASIMYNFLTLTNPFVFIYSSQPVFANQSYSLNCTVTIVAGDLNIAWLDGNGNELTEGNGISFNSVALSDTERGYDLTFNSLNYSDIGVYTCKASLRVDRGGVLFNGNGSANTTVSIRIPIPQVSISPGDNSPFIRGTVRTVSCSVVFTPPLPTNPNVSFTVFKDGAQVSFENSSKLIAVQTKTTGALTFQPLNFSDAGNYTCTATARDNANNPLIIPSSASDEYIATVQGIST</sequence>
<dbReference type="InterPro" id="IPR003598">
    <property type="entry name" value="Ig_sub2"/>
</dbReference>